<feature type="region of interest" description="Disordered" evidence="3">
    <location>
        <begin position="23"/>
        <end position="70"/>
    </location>
</feature>
<evidence type="ECO:0000313" key="5">
    <source>
        <dbReference type="Proteomes" id="UP000694845"/>
    </source>
</evidence>
<keyword evidence="1" id="KW-0479">Metal-binding</keyword>
<dbReference type="RefSeq" id="XP_022101406.1">
    <property type="nucleotide sequence ID" value="XM_022245714.1"/>
</dbReference>
<dbReference type="InterPro" id="IPR046349">
    <property type="entry name" value="C1-like_sf"/>
</dbReference>
<dbReference type="OrthoDB" id="63267at2759"/>
<evidence type="ECO:0000256" key="1">
    <source>
        <dbReference type="ARBA" id="ARBA00022723"/>
    </source>
</evidence>
<reference evidence="6" key="1">
    <citation type="submission" date="2025-08" db="UniProtKB">
        <authorList>
            <consortium name="RefSeq"/>
        </authorList>
    </citation>
    <scope>IDENTIFICATION</scope>
</reference>
<dbReference type="InterPro" id="IPR002219">
    <property type="entry name" value="PKC_DAG/PE"/>
</dbReference>
<dbReference type="Proteomes" id="UP000694845">
    <property type="component" value="Unplaced"/>
</dbReference>
<dbReference type="Gene3D" id="3.30.60.20">
    <property type="match status" value="1"/>
</dbReference>
<dbReference type="GO" id="GO:0035556">
    <property type="term" value="P:intracellular signal transduction"/>
    <property type="evidence" value="ECO:0007669"/>
    <property type="project" value="TreeGrafter"/>
</dbReference>
<dbReference type="AlphaFoldDB" id="A0A8B7ZDX4"/>
<evidence type="ECO:0000256" key="2">
    <source>
        <dbReference type="ARBA" id="ARBA00022833"/>
    </source>
</evidence>
<proteinExistence type="predicted"/>
<accession>A0A8B7ZDX4</accession>
<dbReference type="SMART" id="SM00109">
    <property type="entry name" value="C1"/>
    <property type="match status" value="1"/>
</dbReference>
<evidence type="ECO:0000259" key="4">
    <source>
        <dbReference type="PROSITE" id="PS50081"/>
    </source>
</evidence>
<feature type="domain" description="Phorbol-ester/DAG-type" evidence="4">
    <location>
        <begin position="106"/>
        <end position="156"/>
    </location>
</feature>
<dbReference type="GO" id="GO:0004674">
    <property type="term" value="F:protein serine/threonine kinase activity"/>
    <property type="evidence" value="ECO:0007669"/>
    <property type="project" value="UniProtKB-KW"/>
</dbReference>
<dbReference type="PROSITE" id="PS00479">
    <property type="entry name" value="ZF_DAG_PE_1"/>
    <property type="match status" value="1"/>
</dbReference>
<dbReference type="GO" id="GO:0016020">
    <property type="term" value="C:membrane"/>
    <property type="evidence" value="ECO:0007669"/>
    <property type="project" value="UniProtKB-SubCell"/>
</dbReference>
<feature type="compositionally biased region" description="Basic residues" evidence="3">
    <location>
        <begin position="31"/>
        <end position="43"/>
    </location>
</feature>
<dbReference type="PANTHER" id="PTHR22968">
    <property type="entry name" value="PROTEIN KINASE C, MU"/>
    <property type="match status" value="1"/>
</dbReference>
<dbReference type="Pfam" id="PF00130">
    <property type="entry name" value="C1_1"/>
    <property type="match status" value="1"/>
</dbReference>
<protein>
    <submittedName>
        <fullName evidence="6">Calcium-independent protein kinase C-like isoform X2</fullName>
    </submittedName>
</protein>
<dbReference type="SUPFAM" id="SSF57889">
    <property type="entry name" value="Cysteine-rich domain"/>
    <property type="match status" value="1"/>
</dbReference>
<keyword evidence="2" id="KW-0862">Zinc</keyword>
<evidence type="ECO:0000256" key="3">
    <source>
        <dbReference type="SAM" id="MobiDB-lite"/>
    </source>
</evidence>
<dbReference type="InterPro" id="IPR020454">
    <property type="entry name" value="DAG/PE-bd"/>
</dbReference>
<dbReference type="GO" id="GO:0005829">
    <property type="term" value="C:cytosol"/>
    <property type="evidence" value="ECO:0007669"/>
    <property type="project" value="TreeGrafter"/>
</dbReference>
<dbReference type="PANTHER" id="PTHR22968:SF14">
    <property type="entry name" value="PROTEIN KINASE C"/>
    <property type="match status" value="1"/>
</dbReference>
<dbReference type="PRINTS" id="PR00008">
    <property type="entry name" value="DAGPEDOMAIN"/>
</dbReference>
<evidence type="ECO:0000313" key="6">
    <source>
        <dbReference type="RefSeq" id="XP_022101406.1"/>
    </source>
</evidence>
<dbReference type="GO" id="GO:0007200">
    <property type="term" value="P:phospholipase C-activating G protein-coupled receptor signaling pathway"/>
    <property type="evidence" value="ECO:0007669"/>
    <property type="project" value="TreeGrafter"/>
</dbReference>
<dbReference type="GeneID" id="110985023"/>
<feature type="compositionally biased region" description="Polar residues" evidence="3">
    <location>
        <begin position="59"/>
        <end position="70"/>
    </location>
</feature>
<sequence>MAMWPSRVAVGQTRLKRRVKSRQLRMMNRWKQPRRRRRRRPRPGRGSAKYTMPMGICSETPTSSSQPSVRTATSSSACRVVVHKRCHDQIIPACPSSSDQPGDNYSHALKVSNYFRPTFCRHCGSLLYGFIHQGLKCQDCKMNFHKRCGKHVAPNCVRKVTTEVES</sequence>
<keyword evidence="5" id="KW-1185">Reference proteome</keyword>
<organism evidence="5 6">
    <name type="scientific">Acanthaster planci</name>
    <name type="common">Crown-of-thorns starfish</name>
    <dbReference type="NCBI Taxonomy" id="133434"/>
    <lineage>
        <taxon>Eukaryota</taxon>
        <taxon>Metazoa</taxon>
        <taxon>Echinodermata</taxon>
        <taxon>Eleutherozoa</taxon>
        <taxon>Asterozoa</taxon>
        <taxon>Asteroidea</taxon>
        <taxon>Valvatacea</taxon>
        <taxon>Valvatida</taxon>
        <taxon>Acanthasteridae</taxon>
        <taxon>Acanthaster</taxon>
    </lineage>
</organism>
<name>A0A8B7ZDX4_ACAPL</name>
<gene>
    <name evidence="6" type="primary">LOC110985023</name>
</gene>
<dbReference type="GO" id="GO:0008270">
    <property type="term" value="F:zinc ion binding"/>
    <property type="evidence" value="ECO:0007669"/>
    <property type="project" value="UniProtKB-KW"/>
</dbReference>
<dbReference type="PROSITE" id="PS50081">
    <property type="entry name" value="ZF_DAG_PE_2"/>
    <property type="match status" value="1"/>
</dbReference>